<comment type="caution">
    <text evidence="1">The sequence shown here is derived from an EMBL/GenBank/DDBJ whole genome shotgun (WGS) entry which is preliminary data.</text>
</comment>
<gene>
    <name evidence="1" type="ORF">JHE00_09435</name>
</gene>
<organism evidence="1 2">
    <name type="scientific">Prauserella cavernicola</name>
    <dbReference type="NCBI Taxonomy" id="2800127"/>
    <lineage>
        <taxon>Bacteria</taxon>
        <taxon>Bacillati</taxon>
        <taxon>Actinomycetota</taxon>
        <taxon>Actinomycetes</taxon>
        <taxon>Pseudonocardiales</taxon>
        <taxon>Pseudonocardiaceae</taxon>
        <taxon>Prauserella</taxon>
    </lineage>
</organism>
<dbReference type="Proteomes" id="UP000635245">
    <property type="component" value="Unassembled WGS sequence"/>
</dbReference>
<evidence type="ECO:0000313" key="2">
    <source>
        <dbReference type="Proteomes" id="UP000635245"/>
    </source>
</evidence>
<reference evidence="1" key="1">
    <citation type="submission" date="2020-12" db="EMBL/GenBank/DDBJ databases">
        <title>Prauserella sp. ASG 168, a novel actinomycete isolated from cave rock.</title>
        <authorList>
            <person name="Suriyachadkun C."/>
        </authorList>
    </citation>
    <scope>NUCLEOTIDE SEQUENCE</scope>
    <source>
        <strain evidence="1">ASG 168</strain>
    </source>
</reference>
<keyword evidence="2" id="KW-1185">Reference proteome</keyword>
<name>A0A934QR25_9PSEU</name>
<dbReference type="EMBL" id="JAENJH010000002">
    <property type="protein sequence ID" value="MBK1784548.1"/>
    <property type="molecule type" value="Genomic_DNA"/>
</dbReference>
<sequence length="73" mass="7983">MMGIREKFERFKQDWAASSEALEANLAAGARRRAREQEARRAAGGCGTDNCPRSAERDGYCRPCWSAIFGGGA</sequence>
<dbReference type="AlphaFoldDB" id="A0A934QR25"/>
<evidence type="ECO:0000313" key="1">
    <source>
        <dbReference type="EMBL" id="MBK1784548.1"/>
    </source>
</evidence>
<protein>
    <submittedName>
        <fullName evidence="1">Uncharacterized protein</fullName>
    </submittedName>
</protein>
<dbReference type="RefSeq" id="WP_200317038.1">
    <property type="nucleotide sequence ID" value="NZ_JAENJH010000002.1"/>
</dbReference>
<proteinExistence type="predicted"/>
<accession>A0A934QR25</accession>